<feature type="transmembrane region" description="Helical" evidence="5">
    <location>
        <begin position="105"/>
        <end position="122"/>
    </location>
</feature>
<feature type="domain" description="Integral membrane bound transporter" evidence="6">
    <location>
        <begin position="354"/>
        <end position="474"/>
    </location>
</feature>
<feature type="transmembrane region" description="Helical" evidence="5">
    <location>
        <begin position="81"/>
        <end position="98"/>
    </location>
</feature>
<dbReference type="InterPro" id="IPR049453">
    <property type="entry name" value="Memb_transporter_dom"/>
</dbReference>
<sequence>MNIKTIISNTILFIAIIGFILFFNMLFGVENTLIGVSTVTAMLMLLERDLTIHPVSNTFKLIGLNVAMGIGAFIANANMWAGIPITFVMMFVIGYSLSYNLRNPLYFPFALQYLFVLAFPVTLDLLPIRLSSLVFGAIAIMLLQLLVNKKKLTKSGNKSIQEICTALQVKIQGILKGDLSESPDGQISKAIRSLRKMIFDRRADDFYLTEEGRIRLNLSAALERIDALLKTVPQRDGNEEILNDLSLCLGLIGESLVNKAKAEDLSRVFADIVEKYRRQKIAFPIILKVLSNIDFLIGNVADLHSLQKEKVNLVKKIEQIPEKYRKVTFGHRRHQTNSIKFSFAIRIAIGMSLSGFIVDLFEIHEGRWIMFTLLSLVIPIYERSHKRVRDRIFATLVGSVLVLIVFSIFQTNTVRTLILMMAGYLMTYIKVYRYSTIIVTFSAIGSVTILSGATELLTINRVLFVIAGTLIALFLNKFVYSYQMEDANKDLKRMYQTTLEAMLVEVRGLLQNKDSSHSNHNIRNLFTTTTMIEDRVELNLQSQDHPERADWLSQNRSWAITFYEMFMWIEKHGISETTSAFIYANSKQLLEISAHAKIANDVNQQMIRTESMEDKIVLSMMNDVLVGNEGRLNE</sequence>
<proteinExistence type="predicted"/>
<accession>A0ABY5SD39</accession>
<keyword evidence="3 5" id="KW-1133">Transmembrane helix</keyword>
<dbReference type="Pfam" id="PF13515">
    <property type="entry name" value="FUSC_2"/>
    <property type="match status" value="1"/>
</dbReference>
<evidence type="ECO:0000313" key="8">
    <source>
        <dbReference type="Proteomes" id="UP001057877"/>
    </source>
</evidence>
<feature type="transmembrane region" description="Helical" evidence="5">
    <location>
        <begin position="431"/>
        <end position="450"/>
    </location>
</feature>
<dbReference type="EMBL" id="CP091430">
    <property type="protein sequence ID" value="UVI30603.1"/>
    <property type="molecule type" value="Genomic_DNA"/>
</dbReference>
<dbReference type="Proteomes" id="UP001057877">
    <property type="component" value="Chromosome"/>
</dbReference>
<keyword evidence="4 5" id="KW-0472">Membrane</keyword>
<evidence type="ECO:0000259" key="6">
    <source>
        <dbReference type="Pfam" id="PF13515"/>
    </source>
</evidence>
<feature type="transmembrane region" description="Helical" evidence="5">
    <location>
        <begin position="128"/>
        <end position="147"/>
    </location>
</feature>
<evidence type="ECO:0000256" key="4">
    <source>
        <dbReference type="ARBA" id="ARBA00023136"/>
    </source>
</evidence>
<evidence type="ECO:0000256" key="3">
    <source>
        <dbReference type="ARBA" id="ARBA00022989"/>
    </source>
</evidence>
<protein>
    <submittedName>
        <fullName evidence="7">FUSC family protein</fullName>
    </submittedName>
</protein>
<gene>
    <name evidence="7" type="ORF">L1F29_01625</name>
</gene>
<name>A0ABY5SD39_9BACL</name>
<feature type="transmembrane region" description="Helical" evidence="5">
    <location>
        <begin position="341"/>
        <end position="360"/>
    </location>
</feature>
<dbReference type="RefSeq" id="WP_258386668.1">
    <property type="nucleotide sequence ID" value="NZ_CP091430.1"/>
</dbReference>
<evidence type="ECO:0000256" key="5">
    <source>
        <dbReference type="SAM" id="Phobius"/>
    </source>
</evidence>
<evidence type="ECO:0000256" key="2">
    <source>
        <dbReference type="ARBA" id="ARBA00022692"/>
    </source>
</evidence>
<feature type="transmembrane region" description="Helical" evidence="5">
    <location>
        <begin position="7"/>
        <end position="23"/>
    </location>
</feature>
<keyword evidence="2 5" id="KW-0812">Transmembrane</keyword>
<feature type="transmembrane region" description="Helical" evidence="5">
    <location>
        <begin position="393"/>
        <end position="411"/>
    </location>
</feature>
<keyword evidence="8" id="KW-1185">Reference proteome</keyword>
<reference evidence="7" key="1">
    <citation type="submission" date="2022-01" db="EMBL/GenBank/DDBJ databases">
        <title>Paenibacillus spongiae sp. nov., isolated from marine sponge.</title>
        <authorList>
            <person name="Li Z."/>
            <person name="Zhang M."/>
        </authorList>
    </citation>
    <scope>NUCLEOTIDE SEQUENCE</scope>
    <source>
        <strain evidence="7">PHS-Z3</strain>
    </source>
</reference>
<evidence type="ECO:0000313" key="7">
    <source>
        <dbReference type="EMBL" id="UVI30603.1"/>
    </source>
</evidence>
<evidence type="ECO:0000256" key="1">
    <source>
        <dbReference type="ARBA" id="ARBA00004141"/>
    </source>
</evidence>
<comment type="subcellular location">
    <subcellularLocation>
        <location evidence="1">Membrane</location>
        <topology evidence="1">Multi-pass membrane protein</topology>
    </subcellularLocation>
</comment>
<feature type="transmembrane region" description="Helical" evidence="5">
    <location>
        <begin position="462"/>
        <end position="482"/>
    </location>
</feature>
<organism evidence="7 8">
    <name type="scientific">Paenibacillus spongiae</name>
    <dbReference type="NCBI Taxonomy" id="2909671"/>
    <lineage>
        <taxon>Bacteria</taxon>
        <taxon>Bacillati</taxon>
        <taxon>Bacillota</taxon>
        <taxon>Bacilli</taxon>
        <taxon>Bacillales</taxon>
        <taxon>Paenibacillaceae</taxon>
        <taxon>Paenibacillus</taxon>
    </lineage>
</organism>